<gene>
    <name evidence="7" type="ORF">M441DRAFT_156717</name>
</gene>
<dbReference type="STRING" id="1042311.A0A2T3ZPB0"/>
<dbReference type="EMBL" id="KZ679256">
    <property type="protein sequence ID" value="PTB46637.1"/>
    <property type="molecule type" value="Genomic_DNA"/>
</dbReference>
<dbReference type="PROSITE" id="PS50865">
    <property type="entry name" value="ZF_MYND_2"/>
    <property type="match status" value="1"/>
</dbReference>
<organism evidence="7 8">
    <name type="scientific">Trichoderma asperellum (strain ATCC 204424 / CBS 433.97 / NBRC 101777)</name>
    <dbReference type="NCBI Taxonomy" id="1042311"/>
    <lineage>
        <taxon>Eukaryota</taxon>
        <taxon>Fungi</taxon>
        <taxon>Dikarya</taxon>
        <taxon>Ascomycota</taxon>
        <taxon>Pezizomycotina</taxon>
        <taxon>Sordariomycetes</taxon>
        <taxon>Hypocreomycetidae</taxon>
        <taxon>Hypocreales</taxon>
        <taxon>Hypocreaceae</taxon>
        <taxon>Trichoderma</taxon>
    </lineage>
</organism>
<dbReference type="AlphaFoldDB" id="A0A2T3ZPB0"/>
<evidence type="ECO:0000313" key="7">
    <source>
        <dbReference type="EMBL" id="PTB46637.1"/>
    </source>
</evidence>
<feature type="domain" description="MYND-type" evidence="6">
    <location>
        <begin position="543"/>
        <end position="579"/>
    </location>
</feature>
<dbReference type="PROSITE" id="PS01360">
    <property type="entry name" value="ZF_MYND_1"/>
    <property type="match status" value="1"/>
</dbReference>
<dbReference type="OrthoDB" id="4851849at2759"/>
<keyword evidence="1" id="KW-0479">Metal-binding</keyword>
<evidence type="ECO:0000256" key="3">
    <source>
        <dbReference type="ARBA" id="ARBA00022833"/>
    </source>
</evidence>
<keyword evidence="2 4" id="KW-0863">Zinc-finger</keyword>
<evidence type="ECO:0000256" key="5">
    <source>
        <dbReference type="SAM" id="MobiDB-lite"/>
    </source>
</evidence>
<protein>
    <recommendedName>
        <fullName evidence="6">MYND-type domain-containing protein</fullName>
    </recommendedName>
</protein>
<dbReference type="Gene3D" id="6.10.140.2220">
    <property type="match status" value="1"/>
</dbReference>
<proteinExistence type="predicted"/>
<accession>A0A2T3ZPB0</accession>
<dbReference type="Proteomes" id="UP000240493">
    <property type="component" value="Unassembled WGS sequence"/>
</dbReference>
<dbReference type="InterPro" id="IPR027796">
    <property type="entry name" value="OTT_1508_deam-like"/>
</dbReference>
<evidence type="ECO:0000256" key="1">
    <source>
        <dbReference type="ARBA" id="ARBA00022723"/>
    </source>
</evidence>
<evidence type="ECO:0000313" key="8">
    <source>
        <dbReference type="Proteomes" id="UP000240493"/>
    </source>
</evidence>
<keyword evidence="8" id="KW-1185">Reference proteome</keyword>
<name>A0A2T3ZPB0_TRIA4</name>
<feature type="region of interest" description="Disordered" evidence="5">
    <location>
        <begin position="489"/>
        <end position="520"/>
    </location>
</feature>
<evidence type="ECO:0000256" key="4">
    <source>
        <dbReference type="PROSITE-ProRule" id="PRU00134"/>
    </source>
</evidence>
<reference evidence="7 8" key="1">
    <citation type="submission" date="2016-07" db="EMBL/GenBank/DDBJ databases">
        <title>Multiple horizontal gene transfer events from other fungi enriched the ability of initially mycotrophic Trichoderma (Ascomycota) to feed on dead plant biomass.</title>
        <authorList>
            <consortium name="DOE Joint Genome Institute"/>
            <person name="Aerts A."/>
            <person name="Atanasova L."/>
            <person name="Chenthamara K."/>
            <person name="Zhang J."/>
            <person name="Grujic M."/>
            <person name="Henrissat B."/>
            <person name="Kuo A."/>
            <person name="Salamov A."/>
            <person name="Lipzen A."/>
            <person name="Labutti K."/>
            <person name="Barry K."/>
            <person name="Miao Y."/>
            <person name="Rahimi M.J."/>
            <person name="Shen Q."/>
            <person name="Grigoriev I.V."/>
            <person name="Kubicek C.P."/>
            <person name="Druzhinina I.S."/>
        </authorList>
    </citation>
    <scope>NUCLEOTIDE SEQUENCE [LARGE SCALE GENOMIC DNA]</scope>
    <source>
        <strain evidence="7 8">CBS 433.97</strain>
    </source>
</reference>
<sequence>MSLLFPWGVKGLDKSRFEAYAKLLRLKNGGQIKEASNFSEMPDEETELDKPDDTDSVNVNEFLLFDKRKLKRAFLDRLSELVANEKGGHHVSSSLMIEWPDRVDVLVAKNNGFRKGDGTICMLETIASSLRDISALDSSDPVAASTKQNLWTSLIQLHTARLNNYMSQVKKALKGTIPPETRQKEVLSLNGRIASLLSHLEEFRALINDVISWPTQEGLEQVVKSAHDMFSLYKEHDFDEITSNNTNTRSLRDALGFLGKLQTCFNTLIRSAERLSGFQNLRILPVMDSPNGTDKPKRTDRNNAWSLKRTFESLGLELDDKTVESIFGTSKNKGSAKRRLLERFEKLKSSASEVHAEIRVILAAAKHDCTSAAIFKYVGCSKRSCFLCDRFVQSYGSYTTRGCHGKLYNLWTVPEISWLAEEERSIFVQALKNVEKAMMEAIHGRKTDRLAHARESTIGGSSVVTRRQQSGQDPYVRSLVSEYLRSQRQGARHSHVNEEDYTSPNQPLPSGAECEANLDTLPGQTQNQSARIIPKPEQLQGECYTCERETSRRCEFCNLDWFCSRECQDKMRLSHLTKCSARSITTADRLCDDVIRDQFPDDPETREHFGLARCRDWREQSYLLGLYQGLVLYLHVEAIQLNEWREKNILVSEIIKTFSKLPEKNRGDYFRWFFRNQHILDNSNPPLQLNGKDNPVVRAVNAARPYLDPEDRVKPFQQLEPPSKRHSFLVYALALDSSHPNPYDGAEFDLWYDFGFVVCRDEWGEQGLGSLYSQLVGGNKFLTDYDQSLGTTIRNYPEKPTCSFNEFWLAYEKGSLANLFRRYGLGRMLDRDLGLEEFLSFPLAQRELRPSVWRLKHFLALDPNTPLSNFPKVEAAAQEYGFTSQLNAGTRLALRQFYEQLFKKVNPLRVHEAKNHGELCEYAESNIDVIDDGVRHVLQTLG</sequence>
<keyword evidence="3" id="KW-0862">Zinc</keyword>
<dbReference type="SUPFAM" id="SSF144232">
    <property type="entry name" value="HIT/MYND zinc finger-like"/>
    <property type="match status" value="1"/>
</dbReference>
<dbReference type="InterPro" id="IPR002893">
    <property type="entry name" value="Znf_MYND"/>
</dbReference>
<evidence type="ECO:0000259" key="6">
    <source>
        <dbReference type="PROSITE" id="PS50865"/>
    </source>
</evidence>
<evidence type="ECO:0000256" key="2">
    <source>
        <dbReference type="ARBA" id="ARBA00022771"/>
    </source>
</evidence>
<dbReference type="Pfam" id="PF14441">
    <property type="entry name" value="OTT_1508_deam"/>
    <property type="match status" value="1"/>
</dbReference>
<dbReference type="GO" id="GO:0008270">
    <property type="term" value="F:zinc ion binding"/>
    <property type="evidence" value="ECO:0007669"/>
    <property type="project" value="UniProtKB-KW"/>
</dbReference>